<evidence type="ECO:0000313" key="1">
    <source>
        <dbReference type="EMBL" id="AFH49649.1"/>
    </source>
</evidence>
<keyword evidence="2" id="KW-1185">Reference proteome</keyword>
<proteinExistence type="predicted"/>
<reference evidence="1 2" key="1">
    <citation type="journal article" date="2012" name="Front. Microbiol.">
        <title>Complete genome of Ignavibacterium album, a metabolically versatile, flagellated, facultative anaerobe from the phylum Chlorobi.</title>
        <authorList>
            <person name="Liu Z."/>
            <person name="Frigaard N.-U."/>
            <person name="Vogl K."/>
            <person name="Iino T."/>
            <person name="Ohkuma M."/>
            <person name="Overmann J."/>
            <person name="Bryant D.A."/>
        </authorList>
    </citation>
    <scope>NUCLEOTIDE SEQUENCE [LARGE SCALE GENOMIC DNA]</scope>
    <source>
        <strain evidence="2">DSM 19864 / JCM 16511 / NBRC 101810 / Mat9-16</strain>
    </source>
</reference>
<protein>
    <recommendedName>
        <fullName evidence="3">Transporter</fullName>
    </recommendedName>
</protein>
<dbReference type="AlphaFoldDB" id="I0AKZ2"/>
<dbReference type="KEGG" id="ial:IALB_1943"/>
<dbReference type="OrthoDB" id="5450709at2"/>
<evidence type="ECO:0000313" key="2">
    <source>
        <dbReference type="Proteomes" id="UP000007394"/>
    </source>
</evidence>
<sequence>MKYILSAAIILFYSIDNLPQACCSAGTPMLGSLETSTTGKNNLQLNLTYDYNTLKSVFEGSKQIENDTRERVTNSILFETTYGLTDKLTLTGLFSFINQRRIITIPSGSENLLSSSGFGDAVILIKYELISQTILNQRQLAVGLGPKIPTGASDVTQNGILLPADMQPGSGSWDFVFWSYYSEGFMPYLPLNIFVTASFKLNTSNDRFANSDAGYKFGNEFVSSIGAGYRTDTIFDYSLALRIRATAVDQFDKESVPNTGGVWLYAVPGLNIKLLDNLITRFTGQIPVYRNLTGTQLTTTYTLSASFFYNHAF</sequence>
<accession>I0AKZ2</accession>
<evidence type="ECO:0008006" key="3">
    <source>
        <dbReference type="Google" id="ProtNLM"/>
    </source>
</evidence>
<dbReference type="eggNOG" id="COG4313">
    <property type="taxonomic scope" value="Bacteria"/>
</dbReference>
<dbReference type="HOGENOM" id="CLU_870892_0_0_10"/>
<dbReference type="EMBL" id="CP003418">
    <property type="protein sequence ID" value="AFH49649.1"/>
    <property type="molecule type" value="Genomic_DNA"/>
</dbReference>
<gene>
    <name evidence="1" type="ordered locus">IALB_1943</name>
</gene>
<dbReference type="RefSeq" id="WP_014560798.1">
    <property type="nucleotide sequence ID" value="NC_017464.1"/>
</dbReference>
<dbReference type="STRING" id="945713.IALB_1943"/>
<name>I0AKZ2_IGNAJ</name>
<dbReference type="Proteomes" id="UP000007394">
    <property type="component" value="Chromosome"/>
</dbReference>
<organism evidence="1 2">
    <name type="scientific">Ignavibacterium album (strain DSM 19864 / JCM 16511 / NBRC 101810 / Mat9-16)</name>
    <dbReference type="NCBI Taxonomy" id="945713"/>
    <lineage>
        <taxon>Bacteria</taxon>
        <taxon>Pseudomonadati</taxon>
        <taxon>Ignavibacteriota</taxon>
        <taxon>Ignavibacteria</taxon>
        <taxon>Ignavibacteriales</taxon>
        <taxon>Ignavibacteriaceae</taxon>
        <taxon>Ignavibacterium</taxon>
    </lineage>
</organism>